<evidence type="ECO:0000313" key="6">
    <source>
        <dbReference type="Proteomes" id="UP000229699"/>
    </source>
</evidence>
<protein>
    <submittedName>
        <fullName evidence="5">4-hydroxy-3-methylbut-2-enyl diphosphate reductase</fullName>
        <ecNumber evidence="5">1.17.7.4</ecNumber>
    </submittedName>
</protein>
<feature type="domain" description="S1 motif" evidence="4">
    <location>
        <begin position="1"/>
        <end position="56"/>
    </location>
</feature>
<evidence type="ECO:0000313" key="5">
    <source>
        <dbReference type="EMBL" id="PIP63883.1"/>
    </source>
</evidence>
<evidence type="ECO:0000256" key="3">
    <source>
        <dbReference type="ARBA" id="ARBA00023274"/>
    </source>
</evidence>
<evidence type="ECO:0000256" key="1">
    <source>
        <dbReference type="ARBA" id="ARBA00006767"/>
    </source>
</evidence>
<dbReference type="SUPFAM" id="SSF50249">
    <property type="entry name" value="Nucleic acid-binding proteins"/>
    <property type="match status" value="1"/>
</dbReference>
<organism evidence="5 6">
    <name type="scientific">Candidatus Roizmanbacteria bacterium CG22_combo_CG10-13_8_21_14_all_34_12</name>
    <dbReference type="NCBI Taxonomy" id="1974860"/>
    <lineage>
        <taxon>Bacteria</taxon>
        <taxon>Candidatus Roizmaniibacteriota</taxon>
    </lineage>
</organism>
<feature type="non-terminal residue" evidence="5">
    <location>
        <position position="1"/>
    </location>
</feature>
<dbReference type="EMBL" id="PCTC01000003">
    <property type="protein sequence ID" value="PIP63883.1"/>
    <property type="molecule type" value="Genomic_DNA"/>
</dbReference>
<dbReference type="GO" id="GO:0051745">
    <property type="term" value="F:4-hydroxy-3-methylbut-2-enyl diphosphate reductase activity"/>
    <property type="evidence" value="ECO:0007669"/>
    <property type="project" value="UniProtKB-EC"/>
</dbReference>
<dbReference type="GO" id="GO:0003729">
    <property type="term" value="F:mRNA binding"/>
    <property type="evidence" value="ECO:0007669"/>
    <property type="project" value="TreeGrafter"/>
</dbReference>
<feature type="non-terminal residue" evidence="5">
    <location>
        <position position="75"/>
    </location>
</feature>
<gene>
    <name evidence="5" type="ORF">COW97_00080</name>
</gene>
<dbReference type="PANTHER" id="PTHR10724:SF7">
    <property type="entry name" value="SMALL RIBOSOMAL SUBUNIT PROTEIN BS1C"/>
    <property type="match status" value="1"/>
</dbReference>
<accession>A0A2H0C1T1</accession>
<dbReference type="SMART" id="SM00316">
    <property type="entry name" value="S1"/>
    <property type="match status" value="1"/>
</dbReference>
<dbReference type="AlphaFoldDB" id="A0A2H0C1T1"/>
<comment type="caution">
    <text evidence="5">The sequence shown here is derived from an EMBL/GenBank/DDBJ whole genome shotgun (WGS) entry which is preliminary data.</text>
</comment>
<dbReference type="EC" id="1.17.7.4" evidence="5"/>
<dbReference type="GO" id="GO:0006412">
    <property type="term" value="P:translation"/>
    <property type="evidence" value="ECO:0007669"/>
    <property type="project" value="TreeGrafter"/>
</dbReference>
<comment type="similarity">
    <text evidence="1">Belongs to the bacterial ribosomal protein bS1 family.</text>
</comment>
<dbReference type="PROSITE" id="PS50126">
    <property type="entry name" value="S1"/>
    <property type="match status" value="1"/>
</dbReference>
<evidence type="ECO:0000256" key="2">
    <source>
        <dbReference type="ARBA" id="ARBA00022980"/>
    </source>
</evidence>
<dbReference type="Pfam" id="PF00575">
    <property type="entry name" value="S1"/>
    <property type="match status" value="1"/>
</dbReference>
<dbReference type="GO" id="GO:0022627">
    <property type="term" value="C:cytosolic small ribosomal subunit"/>
    <property type="evidence" value="ECO:0007669"/>
    <property type="project" value="TreeGrafter"/>
</dbReference>
<dbReference type="Gene3D" id="2.40.50.140">
    <property type="entry name" value="Nucleic acid-binding proteins"/>
    <property type="match status" value="1"/>
</dbReference>
<evidence type="ECO:0000259" key="4">
    <source>
        <dbReference type="PROSITE" id="PS50126"/>
    </source>
</evidence>
<reference evidence="5 6" key="1">
    <citation type="submission" date="2017-09" db="EMBL/GenBank/DDBJ databases">
        <title>Depth-based differentiation of microbial function through sediment-hosted aquifers and enrichment of novel symbionts in the deep terrestrial subsurface.</title>
        <authorList>
            <person name="Probst A.J."/>
            <person name="Ladd B."/>
            <person name="Jarett J.K."/>
            <person name="Geller-Mcgrath D.E."/>
            <person name="Sieber C.M."/>
            <person name="Emerson J.B."/>
            <person name="Anantharaman K."/>
            <person name="Thomas B.C."/>
            <person name="Malmstrom R."/>
            <person name="Stieglmeier M."/>
            <person name="Klingl A."/>
            <person name="Woyke T."/>
            <person name="Ryan C.M."/>
            <person name="Banfield J.F."/>
        </authorList>
    </citation>
    <scope>NUCLEOTIDE SEQUENCE [LARGE SCALE GENOMIC DNA]</scope>
    <source>
        <strain evidence="5">CG22_combo_CG10-13_8_21_14_all_34_12</strain>
    </source>
</reference>
<sequence length="75" mass="8620">FGVFCEVEGVEGLIHISEISWEKVSNAASFVTVGDTIDVFVVEKNMTDFKLNLSLKRLQKDPWEIIEEKYPKDKE</sequence>
<keyword evidence="2" id="KW-0689">Ribosomal protein</keyword>
<dbReference type="InterPro" id="IPR050437">
    <property type="entry name" value="Ribos_protein_bS1-like"/>
</dbReference>
<name>A0A2H0C1T1_9BACT</name>
<dbReference type="InterPro" id="IPR003029">
    <property type="entry name" value="S1_domain"/>
</dbReference>
<proteinExistence type="inferred from homology"/>
<dbReference type="PANTHER" id="PTHR10724">
    <property type="entry name" value="30S RIBOSOMAL PROTEIN S1"/>
    <property type="match status" value="1"/>
</dbReference>
<dbReference type="InterPro" id="IPR012340">
    <property type="entry name" value="NA-bd_OB-fold"/>
</dbReference>
<dbReference type="Proteomes" id="UP000229699">
    <property type="component" value="Unassembled WGS sequence"/>
</dbReference>
<keyword evidence="5" id="KW-0560">Oxidoreductase</keyword>
<dbReference type="GO" id="GO:0003735">
    <property type="term" value="F:structural constituent of ribosome"/>
    <property type="evidence" value="ECO:0007669"/>
    <property type="project" value="TreeGrafter"/>
</dbReference>
<keyword evidence="3" id="KW-0687">Ribonucleoprotein</keyword>